<accession>A0A1M5D9M6</accession>
<dbReference type="AlphaFoldDB" id="A0A1M5D9M6"/>
<reference evidence="5" key="1">
    <citation type="submission" date="2016-11" db="EMBL/GenBank/DDBJ databases">
        <authorList>
            <person name="Varghese N."/>
            <person name="Submissions S."/>
        </authorList>
    </citation>
    <scope>NUCLEOTIDE SEQUENCE [LARGE SCALE GENOMIC DNA]</scope>
    <source>
        <strain evidence="5">DSM 27619</strain>
    </source>
</reference>
<dbReference type="InterPro" id="IPR043202">
    <property type="entry name" value="Band-7_stomatin-like"/>
</dbReference>
<feature type="domain" description="Band 7" evidence="3">
    <location>
        <begin position="272"/>
        <end position="431"/>
    </location>
</feature>
<dbReference type="Pfam" id="PF01145">
    <property type="entry name" value="Band_7"/>
    <property type="match status" value="1"/>
</dbReference>
<dbReference type="PANTHER" id="PTHR10264">
    <property type="entry name" value="BAND 7 PROTEIN-RELATED"/>
    <property type="match status" value="1"/>
</dbReference>
<dbReference type="GO" id="GO:0005886">
    <property type="term" value="C:plasma membrane"/>
    <property type="evidence" value="ECO:0007669"/>
    <property type="project" value="InterPro"/>
</dbReference>
<name>A0A1M5D9M6_9FLAO</name>
<evidence type="ECO:0000313" key="5">
    <source>
        <dbReference type="Proteomes" id="UP000184518"/>
    </source>
</evidence>
<comment type="subcellular location">
    <subcellularLocation>
        <location evidence="1">Membrane</location>
        <topology evidence="1">Single-pass membrane protein</topology>
    </subcellularLocation>
</comment>
<dbReference type="EMBL" id="FQUT01000005">
    <property type="protein sequence ID" value="SHF63718.1"/>
    <property type="molecule type" value="Genomic_DNA"/>
</dbReference>
<dbReference type="InterPro" id="IPR036013">
    <property type="entry name" value="Band_7/SPFH_dom_sf"/>
</dbReference>
<dbReference type="SMART" id="SM00244">
    <property type="entry name" value="PHB"/>
    <property type="match status" value="1"/>
</dbReference>
<organism evidence="4 5">
    <name type="scientific">Chryseobacterium arachidis</name>
    <dbReference type="NCBI Taxonomy" id="1416778"/>
    <lineage>
        <taxon>Bacteria</taxon>
        <taxon>Pseudomonadati</taxon>
        <taxon>Bacteroidota</taxon>
        <taxon>Flavobacteriia</taxon>
        <taxon>Flavobacteriales</taxon>
        <taxon>Weeksellaceae</taxon>
        <taxon>Chryseobacterium group</taxon>
        <taxon>Chryseobacterium</taxon>
    </lineage>
</organism>
<comment type="similarity">
    <text evidence="2">Belongs to the band 7/mec-2 family.</text>
</comment>
<evidence type="ECO:0000259" key="3">
    <source>
        <dbReference type="SMART" id="SM00244"/>
    </source>
</evidence>
<dbReference type="PANTHER" id="PTHR10264:SF83">
    <property type="entry name" value="BLL5629 PROTEIN"/>
    <property type="match status" value="1"/>
</dbReference>
<evidence type="ECO:0000313" key="4">
    <source>
        <dbReference type="EMBL" id="SHF63718.1"/>
    </source>
</evidence>
<keyword evidence="5" id="KW-1185">Reference proteome</keyword>
<gene>
    <name evidence="4" type="ORF">SAMN05443633_105215</name>
</gene>
<dbReference type="Gene3D" id="3.30.479.30">
    <property type="entry name" value="Band 7 domain"/>
    <property type="match status" value="1"/>
</dbReference>
<protein>
    <submittedName>
        <fullName evidence="4">SPFH domain / Band 7 family protein</fullName>
    </submittedName>
</protein>
<dbReference type="InterPro" id="IPR001107">
    <property type="entry name" value="Band_7"/>
</dbReference>
<proteinExistence type="inferred from homology"/>
<evidence type="ECO:0000256" key="1">
    <source>
        <dbReference type="ARBA" id="ARBA00004167"/>
    </source>
</evidence>
<evidence type="ECO:0000256" key="2">
    <source>
        <dbReference type="ARBA" id="ARBA00008164"/>
    </source>
</evidence>
<sequence length="504" mass="58141">MMIKNVQIKAYETGLVFRNGNLIEILREGNFWMFGNKSVEIYDMKSLFKSDTDLNLLLKNESLKSLLEIVEVKDGEIVLVYENGIFKEVLSVGQYAFWKGILNREFQKIDLTKVEIPQEISKTVLENMKVKSLVRKFVVPSHYKGLLLIDGKLSQVLESGIYSFWNNESSIEIKIVDPNYEIKSQFGSHENATVLIKSEPIKDFLKIIEVKDGEIILLYENGSLKDVLNVGQYAFWVDIIDREFERVNLMKVEITEDISKTILENVRLRNYVRKFIVSNQHKGLLLIDGKLIKTLEAGTYYFWNNEISIDVKSVYVRMQQMEIAGQELLTKDKAMLRINFYVRFQVENIEKALMENKEYDKQLYILMQLALREFVGALTLDELLVKKDSVGKEILENLGNKAEELGLKASDAGIRDVILTGEMKEIMNQVLIAEKKAQANSIMRREETASTRSLLNTAKLMEENEVLWKLKEMEYMEKIADKIGDITVSGNSNIVSQLKEIFTK</sequence>
<dbReference type="CDD" id="cd13438">
    <property type="entry name" value="SPFH_eoslipins_u2"/>
    <property type="match status" value="1"/>
</dbReference>
<dbReference type="SUPFAM" id="SSF117892">
    <property type="entry name" value="Band 7/SPFH domain"/>
    <property type="match status" value="1"/>
</dbReference>
<dbReference type="RefSeq" id="WP_228420557.1">
    <property type="nucleotide sequence ID" value="NZ_FQUT01000005.1"/>
</dbReference>
<dbReference type="STRING" id="1416778.SAMN05443633_105215"/>
<dbReference type="Proteomes" id="UP000184518">
    <property type="component" value="Unassembled WGS sequence"/>
</dbReference>